<feature type="binding site" description="axial binding residue" evidence="10">
    <location>
        <position position="374"/>
    </location>
    <ligand>
        <name>heme c</name>
        <dbReference type="ChEBI" id="CHEBI:61717"/>
        <label>3</label>
    </ligand>
    <ligandPart>
        <name>Fe</name>
        <dbReference type="ChEBI" id="CHEBI:18248"/>
    </ligandPart>
</feature>
<keyword evidence="8" id="KW-0472">Membrane</keyword>
<dbReference type="EMBL" id="ACQA01000001">
    <property type="protein sequence ID" value="EEQ95211.1"/>
    <property type="molecule type" value="Genomic_DNA"/>
</dbReference>
<dbReference type="InterPro" id="IPR009056">
    <property type="entry name" value="Cyt_c-like_dom"/>
</dbReference>
<reference evidence="12 13" key="1">
    <citation type="submission" date="2009-05" db="EMBL/GenBank/DDBJ databases">
        <authorList>
            <person name="Setubal J.C."/>
            <person name="Boyle S."/>
            <person name="Crasta O.R."/>
            <person name="Gillespie J.J."/>
            <person name="Kenyon R.W."/>
            <person name="Lu J."/>
            <person name="Mane S."/>
            <person name="Nagrani S."/>
            <person name="Shallom J.M."/>
            <person name="Shallom S."/>
            <person name="Shukla M."/>
            <person name="Snyder E.E."/>
            <person name="Sobral B.W."/>
            <person name="Wattam A.R."/>
            <person name="Will R."/>
            <person name="Williams K."/>
            <person name="Yoo H."/>
            <person name="Munk C."/>
            <person name="Tapia R."/>
            <person name="Green L."/>
            <person name="Rogers Y."/>
            <person name="Detter J.C."/>
            <person name="Bruce D."/>
            <person name="Brettin T.S."/>
            <person name="Tsolis R."/>
        </authorList>
    </citation>
    <scope>NUCLEOTIDE SEQUENCE [LARGE SCALE GENOMIC DNA]</scope>
    <source>
        <strain evidence="12 13">LMG 3301</strain>
    </source>
</reference>
<feature type="binding site" description="covalent" evidence="9">
    <location>
        <position position="373"/>
    </location>
    <ligand>
        <name>heme c</name>
        <dbReference type="ChEBI" id="CHEBI:61717"/>
        <label>3</label>
    </ligand>
</feature>
<keyword evidence="5" id="KW-0732">Signal</keyword>
<dbReference type="AlphaFoldDB" id="C4WJI3"/>
<feature type="domain" description="Cytochrome c" evidence="11">
    <location>
        <begin position="74"/>
        <end position="177"/>
    </location>
</feature>
<keyword evidence="6" id="KW-0677">Repeat</keyword>
<dbReference type="Proteomes" id="UP000004386">
    <property type="component" value="Unassembled WGS sequence"/>
</dbReference>
<keyword evidence="4 10" id="KW-0479">Metal-binding</keyword>
<feature type="binding site" description="covalent" evidence="9">
    <location>
        <position position="91"/>
    </location>
    <ligand>
        <name>heme c</name>
        <dbReference type="ChEBI" id="CHEBI:61717"/>
        <label>1</label>
    </ligand>
</feature>
<proteinExistence type="predicted"/>
<dbReference type="InterPro" id="IPR014353">
    <property type="entry name" value="Membr-bd_ADH_cyt_c"/>
</dbReference>
<evidence type="ECO:0000256" key="5">
    <source>
        <dbReference type="ARBA" id="ARBA00022729"/>
    </source>
</evidence>
<comment type="subcellular location">
    <subcellularLocation>
        <location evidence="1">Cell membrane</location>
    </subcellularLocation>
</comment>
<dbReference type="Pfam" id="PF00034">
    <property type="entry name" value="Cytochrom_C"/>
    <property type="match status" value="1"/>
</dbReference>
<dbReference type="GO" id="GO:0020037">
    <property type="term" value="F:heme binding"/>
    <property type="evidence" value="ECO:0007669"/>
    <property type="project" value="InterPro"/>
</dbReference>
<evidence type="ECO:0000256" key="2">
    <source>
        <dbReference type="ARBA" id="ARBA00022475"/>
    </source>
</evidence>
<evidence type="ECO:0000259" key="11">
    <source>
        <dbReference type="PROSITE" id="PS51007"/>
    </source>
</evidence>
<keyword evidence="7 10" id="KW-0408">Iron</keyword>
<comment type="cofactor">
    <cofactor evidence="9">
        <name>heme c</name>
        <dbReference type="ChEBI" id="CHEBI:61717"/>
    </cofactor>
    <text evidence="9">Binds 3 heme c groups covalently per subunit.</text>
</comment>
<name>C4WJI3_9HYPH</name>
<dbReference type="SUPFAM" id="SSF46626">
    <property type="entry name" value="Cytochrome c"/>
    <property type="match status" value="3"/>
</dbReference>
<dbReference type="GO" id="GO:0016614">
    <property type="term" value="F:oxidoreductase activity, acting on CH-OH group of donors"/>
    <property type="evidence" value="ECO:0007669"/>
    <property type="project" value="InterPro"/>
</dbReference>
<feature type="binding site" description="axial binding residue" evidence="10">
    <location>
        <position position="92"/>
    </location>
    <ligand>
        <name>heme c</name>
        <dbReference type="ChEBI" id="CHEBI:61717"/>
        <label>1</label>
    </ligand>
    <ligandPart>
        <name>Fe</name>
        <dbReference type="ChEBI" id="CHEBI:18248"/>
    </ligandPart>
</feature>
<accession>C4WJI3</accession>
<dbReference type="GO" id="GO:0005886">
    <property type="term" value="C:plasma membrane"/>
    <property type="evidence" value="ECO:0007669"/>
    <property type="project" value="UniProtKB-SubCell"/>
</dbReference>
<evidence type="ECO:0000256" key="4">
    <source>
        <dbReference type="ARBA" id="ARBA00022723"/>
    </source>
</evidence>
<evidence type="ECO:0000256" key="1">
    <source>
        <dbReference type="ARBA" id="ARBA00004236"/>
    </source>
</evidence>
<evidence type="ECO:0000256" key="10">
    <source>
        <dbReference type="PIRSR" id="PIRSR000018-51"/>
    </source>
</evidence>
<feature type="binding site" description="covalent" evidence="9">
    <location>
        <position position="238"/>
    </location>
    <ligand>
        <name>heme c</name>
        <dbReference type="ChEBI" id="CHEBI:61717"/>
        <label>2</label>
    </ligand>
</feature>
<keyword evidence="2" id="KW-1003">Cell membrane</keyword>
<evidence type="ECO:0000256" key="3">
    <source>
        <dbReference type="ARBA" id="ARBA00022617"/>
    </source>
</evidence>
<dbReference type="Gene3D" id="1.10.760.10">
    <property type="entry name" value="Cytochrome c-like domain"/>
    <property type="match status" value="3"/>
</dbReference>
<dbReference type="InterPro" id="IPR051459">
    <property type="entry name" value="Cytochrome_c-type_DH"/>
</dbReference>
<evidence type="ECO:0000313" key="13">
    <source>
        <dbReference type="Proteomes" id="UP000004386"/>
    </source>
</evidence>
<feature type="binding site" description="axial binding residue" evidence="10">
    <location>
        <position position="239"/>
    </location>
    <ligand>
        <name>heme c</name>
        <dbReference type="ChEBI" id="CHEBI:61717"/>
        <label>2</label>
    </ligand>
    <ligandPart>
        <name>Fe</name>
        <dbReference type="ChEBI" id="CHEBI:18248"/>
    </ligandPart>
</feature>
<feature type="domain" description="Cytochrome c" evidence="11">
    <location>
        <begin position="357"/>
        <end position="446"/>
    </location>
</feature>
<evidence type="ECO:0000313" key="12">
    <source>
        <dbReference type="EMBL" id="EEQ95211.1"/>
    </source>
</evidence>
<evidence type="ECO:0000256" key="9">
    <source>
        <dbReference type="PIRSR" id="PIRSR000018-50"/>
    </source>
</evidence>
<dbReference type="GO" id="GO:0009055">
    <property type="term" value="F:electron transfer activity"/>
    <property type="evidence" value="ECO:0007669"/>
    <property type="project" value="InterPro"/>
</dbReference>
<organism evidence="12 13">
    <name type="scientific">Brucella intermedia LMG 3301</name>
    <dbReference type="NCBI Taxonomy" id="641118"/>
    <lineage>
        <taxon>Bacteria</taxon>
        <taxon>Pseudomonadati</taxon>
        <taxon>Pseudomonadota</taxon>
        <taxon>Alphaproteobacteria</taxon>
        <taxon>Hyphomicrobiales</taxon>
        <taxon>Brucellaceae</taxon>
        <taxon>Brucella/Ochrobactrum group</taxon>
        <taxon>Brucella</taxon>
    </lineage>
</organism>
<keyword evidence="3 9" id="KW-0349">Heme</keyword>
<dbReference type="GO" id="GO:0005506">
    <property type="term" value="F:iron ion binding"/>
    <property type="evidence" value="ECO:0007669"/>
    <property type="project" value="InterPro"/>
</dbReference>
<sequence>MGPVGFDRGQCSFIPNLRRSPHHKGIGVGGHMKLIWKAAVGGAGALAAAWLFALSTPHWLTARQESAVDVTDKALIQKGEYVAHAGDCAACHTAPGGKAFAGGLGMQTPLGTIYSTNITPDSKTGIGSYSYADFERAVRQGVRRDNVHLYPAMPFVSYTVVNDEDMKALYAFFMSKVQSVQQDNQPSTLPWPTNMRWPLAYWQLFFGNSRPFEIAADTDPVIARGAYLVEGLGHCGACHTPRGLAYEEKAVKNDPKGKFLSGSVLEGWYAKNLRDQDTGLSTWAEDEIVTFLKTGRTDRTAAFGSMADVVQHSTQHLAEDDLRAIARYLKSLAPSEGRAREWQPKEDVTTAALKAGDFTAPGALSYVEQCSVCHRMDGKGAPRIYPALAGNSIVFADDPSSLIQVTLTGGRTPDTPADRMAFTMPGFADLPNWQVAEILNFIRNGWGNHGAAITEQDIARMRREIAHKPVHYVPENKQ</sequence>
<protein>
    <submittedName>
        <fullName evidence="12">Gluconate 2-dehydrogenase cytochrome c subunit</fullName>
    </submittedName>
</protein>
<feature type="binding site" description="covalent" evidence="9">
    <location>
        <position position="235"/>
    </location>
    <ligand>
        <name>heme c</name>
        <dbReference type="ChEBI" id="CHEBI:61717"/>
        <label>2</label>
    </ligand>
</feature>
<dbReference type="PIRSF" id="PIRSF000018">
    <property type="entry name" value="Mb_ADH_cyt_c"/>
    <property type="match status" value="1"/>
</dbReference>
<evidence type="ECO:0000256" key="6">
    <source>
        <dbReference type="ARBA" id="ARBA00022737"/>
    </source>
</evidence>
<dbReference type="PANTHER" id="PTHR35008">
    <property type="entry name" value="BLL4482 PROTEIN-RELATED"/>
    <property type="match status" value="1"/>
</dbReference>
<dbReference type="PROSITE" id="PS51007">
    <property type="entry name" value="CYTC"/>
    <property type="match status" value="3"/>
</dbReference>
<feature type="binding site" description="covalent" evidence="9">
    <location>
        <position position="370"/>
    </location>
    <ligand>
        <name>heme c</name>
        <dbReference type="ChEBI" id="CHEBI:61717"/>
        <label>3</label>
    </ligand>
</feature>
<comment type="caution">
    <text evidence="12">The sequence shown here is derived from an EMBL/GenBank/DDBJ whole genome shotgun (WGS) entry which is preliminary data.</text>
</comment>
<dbReference type="PANTHER" id="PTHR35008:SF8">
    <property type="entry name" value="ALCOHOL DEHYDROGENASE CYTOCHROME C SUBUNIT"/>
    <property type="match status" value="1"/>
</dbReference>
<feature type="domain" description="Cytochrome c" evidence="11">
    <location>
        <begin position="220"/>
        <end position="333"/>
    </location>
</feature>
<evidence type="ECO:0000256" key="7">
    <source>
        <dbReference type="ARBA" id="ARBA00023004"/>
    </source>
</evidence>
<gene>
    <name evidence="12" type="ORF">OINT_1000563</name>
</gene>
<dbReference type="HOGENOM" id="CLU_028594_0_0_5"/>
<feature type="binding site" description="covalent" evidence="9">
    <location>
        <position position="88"/>
    </location>
    <ligand>
        <name>heme c</name>
        <dbReference type="ChEBI" id="CHEBI:61717"/>
        <label>1</label>
    </ligand>
</feature>
<dbReference type="InterPro" id="IPR036909">
    <property type="entry name" value="Cyt_c-like_dom_sf"/>
</dbReference>
<evidence type="ECO:0000256" key="8">
    <source>
        <dbReference type="ARBA" id="ARBA00023136"/>
    </source>
</evidence>